<dbReference type="AlphaFoldDB" id="A0A915EAQ0"/>
<keyword evidence="2" id="KW-1185">Reference proteome</keyword>
<dbReference type="WBParaSite" id="jg3308">
    <property type="protein sequence ID" value="jg3308"/>
    <property type="gene ID" value="jg3308"/>
</dbReference>
<feature type="compositionally biased region" description="Basic and acidic residues" evidence="1">
    <location>
        <begin position="169"/>
        <end position="180"/>
    </location>
</feature>
<organism evidence="2 3">
    <name type="scientific">Ditylenchus dipsaci</name>
    <dbReference type="NCBI Taxonomy" id="166011"/>
    <lineage>
        <taxon>Eukaryota</taxon>
        <taxon>Metazoa</taxon>
        <taxon>Ecdysozoa</taxon>
        <taxon>Nematoda</taxon>
        <taxon>Chromadorea</taxon>
        <taxon>Rhabditida</taxon>
        <taxon>Tylenchina</taxon>
        <taxon>Tylenchomorpha</taxon>
        <taxon>Sphaerularioidea</taxon>
        <taxon>Anguinidae</taxon>
        <taxon>Anguininae</taxon>
        <taxon>Ditylenchus</taxon>
    </lineage>
</organism>
<feature type="region of interest" description="Disordered" evidence="1">
    <location>
        <begin position="146"/>
        <end position="180"/>
    </location>
</feature>
<sequence>MFMSNGVAKCLEKQSTGRGTFSSQLKSSSKEREAVGKFEEYSQPQIMQILKNRREFGRTDVTYLMDLLEPNNRGQYLSQLEVQAATDLLANKISKNPAFITRENEIMIELAKWRGRTGKLEVEMASKLTFTKQNLMLEHADLFNKSSRRDASVEEEEFGAEELEENANEDLKTKFSKRMD</sequence>
<protein>
    <submittedName>
        <fullName evidence="3">Uncharacterized protein</fullName>
    </submittedName>
</protein>
<accession>A0A915EAQ0</accession>
<dbReference type="Proteomes" id="UP000887574">
    <property type="component" value="Unplaced"/>
</dbReference>
<evidence type="ECO:0000313" key="3">
    <source>
        <dbReference type="WBParaSite" id="jg3308"/>
    </source>
</evidence>
<evidence type="ECO:0000313" key="2">
    <source>
        <dbReference type="Proteomes" id="UP000887574"/>
    </source>
</evidence>
<name>A0A915EAQ0_9BILA</name>
<feature type="compositionally biased region" description="Acidic residues" evidence="1">
    <location>
        <begin position="153"/>
        <end position="168"/>
    </location>
</feature>
<evidence type="ECO:0000256" key="1">
    <source>
        <dbReference type="SAM" id="MobiDB-lite"/>
    </source>
</evidence>
<proteinExistence type="predicted"/>
<reference evidence="3" key="1">
    <citation type="submission" date="2022-11" db="UniProtKB">
        <authorList>
            <consortium name="WormBaseParasite"/>
        </authorList>
    </citation>
    <scope>IDENTIFICATION</scope>
</reference>